<feature type="region of interest" description="Disordered" evidence="1">
    <location>
        <begin position="87"/>
        <end position="131"/>
    </location>
</feature>
<evidence type="ECO:0000313" key="3">
    <source>
        <dbReference type="Proteomes" id="UP000467841"/>
    </source>
</evidence>
<protein>
    <recommendedName>
        <fullName evidence="4">DUF1985 domain-containing protein</fullName>
    </recommendedName>
</protein>
<feature type="compositionally biased region" description="Basic residues" evidence="1">
    <location>
        <begin position="90"/>
        <end position="103"/>
    </location>
</feature>
<dbReference type="EMBL" id="CACVBM020000066">
    <property type="protein sequence ID" value="CAA7013825.1"/>
    <property type="molecule type" value="Genomic_DNA"/>
</dbReference>
<feature type="compositionally biased region" description="Basic and acidic residues" evidence="1">
    <location>
        <begin position="104"/>
        <end position="114"/>
    </location>
</feature>
<dbReference type="Proteomes" id="UP000467841">
    <property type="component" value="Unassembled WGS sequence"/>
</dbReference>
<evidence type="ECO:0000313" key="2">
    <source>
        <dbReference type="EMBL" id="CAA7013825.1"/>
    </source>
</evidence>
<evidence type="ECO:0008006" key="4">
    <source>
        <dbReference type="Google" id="ProtNLM"/>
    </source>
</evidence>
<organism evidence="2 3">
    <name type="scientific">Microthlaspi erraticum</name>
    <dbReference type="NCBI Taxonomy" id="1685480"/>
    <lineage>
        <taxon>Eukaryota</taxon>
        <taxon>Viridiplantae</taxon>
        <taxon>Streptophyta</taxon>
        <taxon>Embryophyta</taxon>
        <taxon>Tracheophyta</taxon>
        <taxon>Spermatophyta</taxon>
        <taxon>Magnoliopsida</taxon>
        <taxon>eudicotyledons</taxon>
        <taxon>Gunneridae</taxon>
        <taxon>Pentapetalae</taxon>
        <taxon>rosids</taxon>
        <taxon>malvids</taxon>
        <taxon>Brassicales</taxon>
        <taxon>Brassicaceae</taxon>
        <taxon>Coluteocarpeae</taxon>
        <taxon>Microthlaspi</taxon>
    </lineage>
</organism>
<comment type="caution">
    <text evidence="2">The sequence shown here is derived from an EMBL/GenBank/DDBJ whole genome shotgun (WGS) entry which is preliminary data.</text>
</comment>
<sequence>MEEMGLSEKLFQTGFEPTGRKRINNYFTLRWVEIIKTTLDKEYIKILRESQFKNVMRMGGHIFSVIYGLSDFAEVTGLNCGLLQGGECSKKKKKKQKSSKGRSKKDLTKKERGPMWETLFGDVDNPTPSLM</sequence>
<reference evidence="2" key="1">
    <citation type="submission" date="2020-01" db="EMBL/GenBank/DDBJ databases">
        <authorList>
            <person name="Mishra B."/>
        </authorList>
    </citation>
    <scope>NUCLEOTIDE SEQUENCE [LARGE SCALE GENOMIC DNA]</scope>
</reference>
<keyword evidence="3" id="KW-1185">Reference proteome</keyword>
<proteinExistence type="predicted"/>
<name>A0A6D2HKJ0_9BRAS</name>
<evidence type="ECO:0000256" key="1">
    <source>
        <dbReference type="SAM" id="MobiDB-lite"/>
    </source>
</evidence>
<dbReference type="OrthoDB" id="1040195at2759"/>
<accession>A0A6D2HKJ0</accession>
<gene>
    <name evidence="2" type="ORF">MERR_LOCUS1059</name>
</gene>
<dbReference type="AlphaFoldDB" id="A0A6D2HKJ0"/>